<dbReference type="PROSITE" id="PS50943">
    <property type="entry name" value="HTH_CROC1"/>
    <property type="match status" value="1"/>
</dbReference>
<dbReference type="Gene3D" id="1.10.260.40">
    <property type="entry name" value="lambda repressor-like DNA-binding domains"/>
    <property type="match status" value="1"/>
</dbReference>
<feature type="region of interest" description="Disordered" evidence="1">
    <location>
        <begin position="92"/>
        <end position="114"/>
    </location>
</feature>
<dbReference type="Proteomes" id="UP000245469">
    <property type="component" value="Unassembled WGS sequence"/>
</dbReference>
<evidence type="ECO:0000256" key="2">
    <source>
        <dbReference type="SAM" id="SignalP"/>
    </source>
</evidence>
<sequence>MLGSPVRLLLVRVLRSATGSATAAELADDEALGTSGQVYHHVRQLVAAGWLRTAARGRYAVPAERVVPLLVALALAGAHRYRSCAPWQRSASTWRTGASSTDSRSRRSRTEAGVSGRTVLRLEGGSGATLENVLRVARALGVLDEIVRSLDPYSTDVGRARADEQLPRRVRHPRRRADT</sequence>
<proteinExistence type="predicted"/>
<feature type="region of interest" description="Disordered" evidence="1">
    <location>
        <begin position="158"/>
        <end position="179"/>
    </location>
</feature>
<feature type="chain" id="PRO_5016439709" description="HTH cro/C1-type domain-containing protein" evidence="2">
    <location>
        <begin position="24"/>
        <end position="179"/>
    </location>
</feature>
<feature type="compositionally biased region" description="Basic and acidic residues" evidence="1">
    <location>
        <begin position="158"/>
        <end position="167"/>
    </location>
</feature>
<keyword evidence="5" id="KW-1185">Reference proteome</keyword>
<feature type="signal peptide" evidence="2">
    <location>
        <begin position="1"/>
        <end position="23"/>
    </location>
</feature>
<feature type="domain" description="HTH cro/C1-type" evidence="3">
    <location>
        <begin position="111"/>
        <end position="146"/>
    </location>
</feature>
<dbReference type="SUPFAM" id="SSF46785">
    <property type="entry name" value="Winged helix' DNA-binding domain"/>
    <property type="match status" value="1"/>
</dbReference>
<organism evidence="4 5">
    <name type="scientific">Quadrisphaera granulorum</name>
    <dbReference type="NCBI Taxonomy" id="317664"/>
    <lineage>
        <taxon>Bacteria</taxon>
        <taxon>Bacillati</taxon>
        <taxon>Actinomycetota</taxon>
        <taxon>Actinomycetes</taxon>
        <taxon>Kineosporiales</taxon>
        <taxon>Kineosporiaceae</taxon>
        <taxon>Quadrisphaera</taxon>
    </lineage>
</organism>
<dbReference type="InterPro" id="IPR010982">
    <property type="entry name" value="Lambda_DNA-bd_dom_sf"/>
</dbReference>
<dbReference type="InterPro" id="IPR036388">
    <property type="entry name" value="WH-like_DNA-bd_sf"/>
</dbReference>
<evidence type="ECO:0000256" key="1">
    <source>
        <dbReference type="SAM" id="MobiDB-lite"/>
    </source>
</evidence>
<dbReference type="Gene3D" id="1.10.10.10">
    <property type="entry name" value="Winged helix-like DNA-binding domain superfamily/Winged helix DNA-binding domain"/>
    <property type="match status" value="1"/>
</dbReference>
<dbReference type="GO" id="GO:0003677">
    <property type="term" value="F:DNA binding"/>
    <property type="evidence" value="ECO:0007669"/>
    <property type="project" value="InterPro"/>
</dbReference>
<comment type="caution">
    <text evidence="4">The sequence shown here is derived from an EMBL/GenBank/DDBJ whole genome shotgun (WGS) entry which is preliminary data.</text>
</comment>
<dbReference type="AlphaFoldDB" id="A0A316A633"/>
<evidence type="ECO:0000313" key="4">
    <source>
        <dbReference type="EMBL" id="PWJ53033.1"/>
    </source>
</evidence>
<accession>A0A316A633</accession>
<dbReference type="InterPro" id="IPR036390">
    <property type="entry name" value="WH_DNA-bd_sf"/>
</dbReference>
<evidence type="ECO:0000259" key="3">
    <source>
        <dbReference type="PROSITE" id="PS50943"/>
    </source>
</evidence>
<feature type="compositionally biased region" description="Basic residues" evidence="1">
    <location>
        <begin position="168"/>
        <end position="179"/>
    </location>
</feature>
<dbReference type="InterPro" id="IPR001387">
    <property type="entry name" value="Cro/C1-type_HTH"/>
</dbReference>
<name>A0A316A633_9ACTN</name>
<gene>
    <name evidence="4" type="ORF">BXY45_11550</name>
</gene>
<reference evidence="4 5" key="1">
    <citation type="submission" date="2018-03" db="EMBL/GenBank/DDBJ databases">
        <title>Genomic Encyclopedia of Archaeal and Bacterial Type Strains, Phase II (KMG-II): from individual species to whole genera.</title>
        <authorList>
            <person name="Goeker M."/>
        </authorList>
    </citation>
    <scope>NUCLEOTIDE SEQUENCE [LARGE SCALE GENOMIC DNA]</scope>
    <source>
        <strain evidence="4 5">DSM 44889</strain>
    </source>
</reference>
<keyword evidence="2" id="KW-0732">Signal</keyword>
<evidence type="ECO:0000313" key="5">
    <source>
        <dbReference type="Proteomes" id="UP000245469"/>
    </source>
</evidence>
<dbReference type="EMBL" id="QGDQ01000015">
    <property type="protein sequence ID" value="PWJ53033.1"/>
    <property type="molecule type" value="Genomic_DNA"/>
</dbReference>
<protein>
    <recommendedName>
        <fullName evidence="3">HTH cro/C1-type domain-containing protein</fullName>
    </recommendedName>
</protein>